<keyword evidence="11" id="KW-1185">Reference proteome</keyword>
<dbReference type="Proteomes" id="UP000652074">
    <property type="component" value="Unassembled WGS sequence"/>
</dbReference>
<evidence type="ECO:0000256" key="7">
    <source>
        <dbReference type="PIRNR" id="PIRNR002560"/>
    </source>
</evidence>
<proteinExistence type="inferred from homology"/>
<name>A0ABX1MTU4_9RHOO</name>
<dbReference type="InterPro" id="IPR009078">
    <property type="entry name" value="Ferritin-like_SF"/>
</dbReference>
<evidence type="ECO:0000313" key="11">
    <source>
        <dbReference type="Proteomes" id="UP000652074"/>
    </source>
</evidence>
<evidence type="ECO:0000256" key="8">
    <source>
        <dbReference type="RuleBase" id="RU000623"/>
    </source>
</evidence>
<reference evidence="10 11" key="1">
    <citation type="submission" date="2019-12" db="EMBL/GenBank/DDBJ databases">
        <title>Comparative genomics gives insights into the taxonomy of the Azoarcus-Aromatoleum group and reveals separate origins of nif in the plant-associated Azoarcus and non-plant-associated Aromatoleum sub-groups.</title>
        <authorList>
            <person name="Lafos M."/>
            <person name="Maluk M."/>
            <person name="Batista M."/>
            <person name="Junghare M."/>
            <person name="Carmona M."/>
            <person name="Faoro H."/>
            <person name="Cruz L.M."/>
            <person name="Battistoni F."/>
            <person name="De Souza E."/>
            <person name="Pedrosa F."/>
            <person name="Chen W.-M."/>
            <person name="Poole P.S."/>
            <person name="Dixon R.A."/>
            <person name="James E.K."/>
        </authorList>
    </citation>
    <scope>NUCLEOTIDE SEQUENCE [LARGE SCALE GENOMIC DNA]</scope>
    <source>
        <strain evidence="10 11">ToN1</strain>
    </source>
</reference>
<dbReference type="InterPro" id="IPR012347">
    <property type="entry name" value="Ferritin-like"/>
</dbReference>
<dbReference type="PROSITE" id="PS50905">
    <property type="entry name" value="FERRITIN_LIKE"/>
    <property type="match status" value="1"/>
</dbReference>
<dbReference type="Gene3D" id="1.20.1260.10">
    <property type="match status" value="1"/>
</dbReference>
<evidence type="ECO:0000259" key="9">
    <source>
        <dbReference type="PROSITE" id="PS50905"/>
    </source>
</evidence>
<comment type="caution">
    <text evidence="10">The sequence shown here is derived from an EMBL/GenBank/DDBJ whole genome shotgun (WGS) entry which is preliminary data.</text>
</comment>
<dbReference type="PROSITE" id="PS00549">
    <property type="entry name" value="BACTERIOFERRITIN"/>
    <property type="match status" value="1"/>
</dbReference>
<dbReference type="NCBIfam" id="TIGR00754">
    <property type="entry name" value="bfr"/>
    <property type="match status" value="1"/>
</dbReference>
<keyword evidence="3 7" id="KW-0409">Iron storage</keyword>
<accession>A0ABX1MTU4</accession>
<dbReference type="PIRSF" id="PIRSF002560">
    <property type="entry name" value="Bacterioferritin"/>
    <property type="match status" value="1"/>
</dbReference>
<evidence type="ECO:0000256" key="2">
    <source>
        <dbReference type="ARBA" id="ARBA00008093"/>
    </source>
</evidence>
<dbReference type="PANTHER" id="PTHR30295">
    <property type="entry name" value="BACTERIOFERRITIN"/>
    <property type="match status" value="1"/>
</dbReference>
<dbReference type="PANTHER" id="PTHR30295:SF0">
    <property type="entry name" value="BACTERIOFERRITIN"/>
    <property type="match status" value="1"/>
</dbReference>
<evidence type="ECO:0000313" key="10">
    <source>
        <dbReference type="EMBL" id="NMF91402.1"/>
    </source>
</evidence>
<dbReference type="PRINTS" id="PR00601">
    <property type="entry name" value="BACFERRITIN"/>
</dbReference>
<evidence type="ECO:0000256" key="3">
    <source>
        <dbReference type="ARBA" id="ARBA00022434"/>
    </source>
</evidence>
<dbReference type="InterPro" id="IPR008331">
    <property type="entry name" value="Ferritin_DPS_dom"/>
</dbReference>
<dbReference type="EMBL" id="WTVR01000081">
    <property type="protein sequence ID" value="NMF91402.1"/>
    <property type="molecule type" value="Genomic_DNA"/>
</dbReference>
<keyword evidence="5 7" id="KW-0479">Metal-binding</keyword>
<evidence type="ECO:0000256" key="6">
    <source>
        <dbReference type="ARBA" id="ARBA00023004"/>
    </source>
</evidence>
<dbReference type="RefSeq" id="WP_169208714.1">
    <property type="nucleotide sequence ID" value="NZ_CP059560.1"/>
</dbReference>
<evidence type="ECO:0000256" key="1">
    <source>
        <dbReference type="ARBA" id="ARBA00001970"/>
    </source>
</evidence>
<comment type="function">
    <text evidence="8">Iron-storage protein.</text>
</comment>
<feature type="domain" description="Ferritin-like diiron" evidence="9">
    <location>
        <begin position="1"/>
        <end position="145"/>
    </location>
</feature>
<protein>
    <recommendedName>
        <fullName evidence="7 8">Bacterioferritin</fullName>
    </recommendedName>
</protein>
<dbReference type="CDD" id="cd00907">
    <property type="entry name" value="Bacterioferritin"/>
    <property type="match status" value="1"/>
</dbReference>
<comment type="cofactor">
    <cofactor evidence="1">
        <name>heme b</name>
        <dbReference type="ChEBI" id="CHEBI:60344"/>
    </cofactor>
</comment>
<keyword evidence="6 7" id="KW-0408">Iron</keyword>
<sequence>MKGDKKVIQYLNKQLTIELTAINQYFLHARMYKNWGLGKLGHHEYEESIEEMKHADKLIERVLFLEGLPNLQNLNKLLIGENVPECLQGDLKLEQGGRTELIEAIAYCESCKDYVSREVFEEILEDTEEHIDYLETQLELIDKVGLQNYLQSQMGDAS</sequence>
<keyword evidence="4 8" id="KW-0349">Heme</keyword>
<evidence type="ECO:0000256" key="5">
    <source>
        <dbReference type="ARBA" id="ARBA00022723"/>
    </source>
</evidence>
<dbReference type="Pfam" id="PF00210">
    <property type="entry name" value="Ferritin"/>
    <property type="match status" value="1"/>
</dbReference>
<dbReference type="InterPro" id="IPR002024">
    <property type="entry name" value="Bacterioferritin"/>
</dbReference>
<organism evidence="10 11">
    <name type="scientific">Aromatoleum petrolei</name>
    <dbReference type="NCBI Taxonomy" id="76116"/>
    <lineage>
        <taxon>Bacteria</taxon>
        <taxon>Pseudomonadati</taxon>
        <taxon>Pseudomonadota</taxon>
        <taxon>Betaproteobacteria</taxon>
        <taxon>Rhodocyclales</taxon>
        <taxon>Rhodocyclaceae</taxon>
        <taxon>Aromatoleum</taxon>
    </lineage>
</organism>
<comment type="similarity">
    <text evidence="2 7 8">Belongs to the bacterioferritin family.</text>
</comment>
<dbReference type="SUPFAM" id="SSF47240">
    <property type="entry name" value="Ferritin-like"/>
    <property type="match status" value="1"/>
</dbReference>
<dbReference type="InterPro" id="IPR009040">
    <property type="entry name" value="Ferritin-like_diiron"/>
</dbReference>
<gene>
    <name evidence="10" type="primary">bfr</name>
    <name evidence="10" type="ORF">GPA26_23325</name>
</gene>
<evidence type="ECO:0000256" key="4">
    <source>
        <dbReference type="ARBA" id="ARBA00022617"/>
    </source>
</evidence>